<comment type="caution">
    <text evidence="2">The sequence shown here is derived from an EMBL/GenBank/DDBJ whole genome shotgun (WGS) entry which is preliminary data.</text>
</comment>
<feature type="compositionally biased region" description="Polar residues" evidence="1">
    <location>
        <begin position="45"/>
        <end position="60"/>
    </location>
</feature>
<organism evidence="2 3">
    <name type="scientific">Ilex paraguariensis</name>
    <name type="common">yerba mate</name>
    <dbReference type="NCBI Taxonomy" id="185542"/>
    <lineage>
        <taxon>Eukaryota</taxon>
        <taxon>Viridiplantae</taxon>
        <taxon>Streptophyta</taxon>
        <taxon>Embryophyta</taxon>
        <taxon>Tracheophyta</taxon>
        <taxon>Spermatophyta</taxon>
        <taxon>Magnoliopsida</taxon>
        <taxon>eudicotyledons</taxon>
        <taxon>Gunneridae</taxon>
        <taxon>Pentapetalae</taxon>
        <taxon>asterids</taxon>
        <taxon>campanulids</taxon>
        <taxon>Aquifoliales</taxon>
        <taxon>Aquifoliaceae</taxon>
        <taxon>Ilex</taxon>
    </lineage>
</organism>
<evidence type="ECO:0000256" key="1">
    <source>
        <dbReference type="SAM" id="MobiDB-lite"/>
    </source>
</evidence>
<gene>
    <name evidence="2" type="ORF">ILEXP_LOCUS15563</name>
</gene>
<feature type="compositionally biased region" description="Basic and acidic residues" evidence="1">
    <location>
        <begin position="61"/>
        <end position="70"/>
    </location>
</feature>
<sequence length="98" mass="10512">MGNTEGTSTKIYMADFAYNPCYCFELATKSLFKCFGFDSLTKASVNQKGQTLNDPPSLTEQEMKASEDLSGKSTNSSLTLTSSPVRPPIDPGDGGQTN</sequence>
<feature type="compositionally biased region" description="Low complexity" evidence="1">
    <location>
        <begin position="71"/>
        <end position="83"/>
    </location>
</feature>
<name>A0ABC8RT52_9AQUA</name>
<reference evidence="2 3" key="1">
    <citation type="submission" date="2024-02" db="EMBL/GenBank/DDBJ databases">
        <authorList>
            <person name="Vignale AGUSTIN F."/>
            <person name="Sosa J E."/>
            <person name="Modenutti C."/>
        </authorList>
    </citation>
    <scope>NUCLEOTIDE SEQUENCE [LARGE SCALE GENOMIC DNA]</scope>
</reference>
<feature type="region of interest" description="Disordered" evidence="1">
    <location>
        <begin position="45"/>
        <end position="98"/>
    </location>
</feature>
<keyword evidence="3" id="KW-1185">Reference proteome</keyword>
<dbReference type="Proteomes" id="UP001642360">
    <property type="component" value="Unassembled WGS sequence"/>
</dbReference>
<dbReference type="EMBL" id="CAUOFW020001714">
    <property type="protein sequence ID" value="CAK9147647.1"/>
    <property type="molecule type" value="Genomic_DNA"/>
</dbReference>
<accession>A0ABC8RT52</accession>
<evidence type="ECO:0000313" key="3">
    <source>
        <dbReference type="Proteomes" id="UP001642360"/>
    </source>
</evidence>
<evidence type="ECO:0000313" key="2">
    <source>
        <dbReference type="EMBL" id="CAK9147647.1"/>
    </source>
</evidence>
<protein>
    <submittedName>
        <fullName evidence="2">Uncharacterized protein</fullName>
    </submittedName>
</protein>
<dbReference type="AlphaFoldDB" id="A0ABC8RT52"/>
<proteinExistence type="predicted"/>